<sequence length="88" mass="9897">MNHELKVQQVVLSGDDYLNLHRTITALEKQNADQIKIINNLQDLHIKMRANGIGIDDSAYGAKDIFIVSQVDRLGNGDKFSIYIKGKD</sequence>
<accession>S0A296</accession>
<dbReference type="KEGG" id="vg:16797219"/>
<name>S0A296_9CAUD</name>
<keyword evidence="2" id="KW-1185">Reference proteome</keyword>
<reference evidence="1 2" key="1">
    <citation type="journal article" date="2013" name="Proc. Natl. Acad. Sci. U.S.A.">
        <title>Twelve previously unknown phage genera are ubiquitous in global oceans.</title>
        <authorList>
            <person name="Holmfeldt K."/>
            <person name="Solonenko N."/>
            <person name="Shah M."/>
            <person name="Corrier K."/>
            <person name="Riemann L."/>
            <person name="Verberkmoes N.C."/>
            <person name="Sullivan M.B."/>
        </authorList>
    </citation>
    <scope>NUCLEOTIDE SEQUENCE [LARGE SCALE GENOMIC DNA]</scope>
    <source>
        <strain evidence="1">Phi18:3</strain>
    </source>
</reference>
<evidence type="ECO:0000313" key="2">
    <source>
        <dbReference type="Proteomes" id="UP000014728"/>
    </source>
</evidence>
<dbReference type="Proteomes" id="UP000014728">
    <property type="component" value="Segment"/>
</dbReference>
<dbReference type="GeneID" id="16797219"/>
<proteinExistence type="predicted"/>
<organism evidence="1 2">
    <name type="scientific">Cellulophaga phage phi18:3</name>
    <dbReference type="NCBI Taxonomy" id="1327983"/>
    <lineage>
        <taxon>Viruses</taxon>
        <taxon>Duplodnaviria</taxon>
        <taxon>Heunggongvirae</taxon>
        <taxon>Uroviricota</taxon>
        <taxon>Caudoviricetes</taxon>
        <taxon>Pachyviridae</taxon>
        <taxon>Baltivirus</taxon>
        <taxon>Baltivirus phi18tres</taxon>
    </lineage>
</organism>
<dbReference type="EMBL" id="KC821620">
    <property type="protein sequence ID" value="AGO48582.1"/>
    <property type="molecule type" value="Genomic_DNA"/>
</dbReference>
<protein>
    <submittedName>
        <fullName evidence="1">Uncharacterized protein</fullName>
    </submittedName>
</protein>
<reference evidence="2" key="2">
    <citation type="submission" date="2013-03" db="EMBL/GenBank/DDBJ databases">
        <title>The Cellulophaga phages: a novel, diverse, and globally ubiquitous model system.</title>
        <authorList>
            <person name="Holmfeldt K."/>
            <person name="Solonenko N."/>
            <person name="Shah M."/>
            <person name="Corrier K."/>
            <person name="Riemann L."/>
            <person name="VerBerkmoes N.C."/>
            <person name="Sullivan M.B."/>
        </authorList>
    </citation>
    <scope>NUCLEOTIDE SEQUENCE [LARGE SCALE GENOMIC DNA]</scope>
</reference>
<evidence type="ECO:0000313" key="1">
    <source>
        <dbReference type="EMBL" id="AGO48582.1"/>
    </source>
</evidence>
<gene>
    <name evidence="1" type="ORF">Phi18:3_gp070</name>
</gene>
<dbReference type="OrthoDB" id="19369at10239"/>
<dbReference type="RefSeq" id="YP_008241263.1">
    <property type="nucleotide sequence ID" value="NC_021794.1"/>
</dbReference>